<evidence type="ECO:0000259" key="1">
    <source>
        <dbReference type="Pfam" id="PF13472"/>
    </source>
</evidence>
<dbReference type="Gene3D" id="3.40.50.1110">
    <property type="entry name" value="SGNH hydrolase"/>
    <property type="match status" value="1"/>
</dbReference>
<dbReference type="Pfam" id="PF13472">
    <property type="entry name" value="Lipase_GDSL_2"/>
    <property type="match status" value="1"/>
</dbReference>
<dbReference type="EMBL" id="AP025730">
    <property type="protein sequence ID" value="BDI03868.1"/>
    <property type="molecule type" value="Genomic_DNA"/>
</dbReference>
<protein>
    <recommendedName>
        <fullName evidence="1">SGNH hydrolase-type esterase domain-containing protein</fullName>
    </recommendedName>
</protein>
<dbReference type="InterPro" id="IPR013830">
    <property type="entry name" value="SGNH_hydro"/>
</dbReference>
<keyword evidence="3" id="KW-1185">Reference proteome</keyword>
<dbReference type="InterPro" id="IPR036514">
    <property type="entry name" value="SGNH_hydro_sf"/>
</dbReference>
<dbReference type="SUPFAM" id="SSF52266">
    <property type="entry name" value="SGNH hydrolase"/>
    <property type="match status" value="1"/>
</dbReference>
<feature type="domain" description="SGNH hydrolase-type esterase" evidence="1">
    <location>
        <begin position="67"/>
        <end position="254"/>
    </location>
</feature>
<evidence type="ECO:0000313" key="2">
    <source>
        <dbReference type="EMBL" id="BDI03868.1"/>
    </source>
</evidence>
<reference evidence="2" key="1">
    <citation type="submission" date="2022-04" db="EMBL/GenBank/DDBJ databases">
        <title>Whole genome sequence of Sphaerotilus sp. FB-5.</title>
        <authorList>
            <person name="Takeda M."/>
            <person name="Narihara S."/>
            <person name="Akimoto M."/>
            <person name="Akimoto R."/>
            <person name="Nishiyashiki S."/>
            <person name="Murakami T."/>
        </authorList>
    </citation>
    <scope>NUCLEOTIDE SEQUENCE</scope>
    <source>
        <strain evidence="2">FB-5</strain>
    </source>
</reference>
<gene>
    <name evidence="2" type="ORF">CATMQ487_08380</name>
</gene>
<dbReference type="RefSeq" id="WP_251972118.1">
    <property type="nucleotide sequence ID" value="NZ_AP025730.1"/>
</dbReference>
<accession>A0ABN6PHM8</accession>
<name>A0ABN6PHM8_9BURK</name>
<organism evidence="2 3">
    <name type="scientific">Sphaerotilus microaerophilus</name>
    <dbReference type="NCBI Taxonomy" id="2914710"/>
    <lineage>
        <taxon>Bacteria</taxon>
        <taxon>Pseudomonadati</taxon>
        <taxon>Pseudomonadota</taxon>
        <taxon>Betaproteobacteria</taxon>
        <taxon>Burkholderiales</taxon>
        <taxon>Sphaerotilaceae</taxon>
        <taxon>Sphaerotilus</taxon>
    </lineage>
</organism>
<dbReference type="CDD" id="cd01836">
    <property type="entry name" value="FeeA_FeeB_like"/>
    <property type="match status" value="1"/>
</dbReference>
<evidence type="ECO:0000313" key="3">
    <source>
        <dbReference type="Proteomes" id="UP001057498"/>
    </source>
</evidence>
<sequence>MPLPPIPSTREAPHPRPATLALVKACLSPLLLMQGAALRRRAPRLPEATGPRHGVAGNGAVRLRLLVVGDSSAAGVGVRVQDEALAPQLAGFLAAHLSASTQRHGRGPSAVAWQLVAANGLTAHQALAAMAATRLYPADVLVTVLGVNDVLDGTEPHAWLHELDAIRGHARNRAKVRHTVHCAPPRMDLMPLFPQPMRWVLGSQAERLDQALRRHVRQAHRRTRFALPFDPSREDPREWLAADGFHPNAALYRRWASELADHIDLDLSQSHLTRAVLPSSFLASGFSQLDPLTGYSGMGELT</sequence>
<proteinExistence type="predicted"/>
<dbReference type="Proteomes" id="UP001057498">
    <property type="component" value="Chromosome"/>
</dbReference>